<keyword evidence="3" id="KW-1185">Reference proteome</keyword>
<dbReference type="OrthoDB" id="2804670at2759"/>
<evidence type="ECO:0008006" key="4">
    <source>
        <dbReference type="Google" id="ProtNLM"/>
    </source>
</evidence>
<proteinExistence type="predicted"/>
<dbReference type="EMBL" id="KB467965">
    <property type="protein sequence ID" value="PCH39155.1"/>
    <property type="molecule type" value="Genomic_DNA"/>
</dbReference>
<evidence type="ECO:0000313" key="2">
    <source>
        <dbReference type="EMBL" id="PCH39155.1"/>
    </source>
</evidence>
<organism evidence="2 3">
    <name type="scientific">Wolfiporia cocos (strain MD-104)</name>
    <name type="common">Brown rot fungus</name>
    <dbReference type="NCBI Taxonomy" id="742152"/>
    <lineage>
        <taxon>Eukaryota</taxon>
        <taxon>Fungi</taxon>
        <taxon>Dikarya</taxon>
        <taxon>Basidiomycota</taxon>
        <taxon>Agaricomycotina</taxon>
        <taxon>Agaricomycetes</taxon>
        <taxon>Polyporales</taxon>
        <taxon>Phaeolaceae</taxon>
        <taxon>Wolfiporia</taxon>
    </lineage>
</organism>
<name>A0A2H3JC47_WOLCO</name>
<evidence type="ECO:0000313" key="3">
    <source>
        <dbReference type="Proteomes" id="UP000218811"/>
    </source>
</evidence>
<sequence>MQVQSPDANTEPGWRHIGRVPGGPTASNPFSRRPLQLPTEVGERIIDWRWDNVWMLQICSLVCKAWTPRCWYWMQRNVTLIWGQSQVQGYARRARAQPDLLQQAISVCVIGPVKKADERTTIPHLGTLAMMSAGKLPLVWRLDINYAIWKPSDLHPLHLSAFSCLTALHLNDLTFPKVREFGRLVCALPSLVRLRCQNVLFTSTVSCPSLAATRHPPTVRLTDLVIFSTDETSSNVEANRVLIEHLCAAGVVADIQKFNFDAWASSDSKYL</sequence>
<feature type="region of interest" description="Disordered" evidence="1">
    <location>
        <begin position="1"/>
        <end position="33"/>
    </location>
</feature>
<dbReference type="Proteomes" id="UP000218811">
    <property type="component" value="Unassembled WGS sequence"/>
</dbReference>
<dbReference type="STRING" id="742152.A0A2H3JC47"/>
<evidence type="ECO:0000256" key="1">
    <source>
        <dbReference type="SAM" id="MobiDB-lite"/>
    </source>
</evidence>
<accession>A0A2H3JC47</accession>
<dbReference type="AlphaFoldDB" id="A0A2H3JC47"/>
<protein>
    <recommendedName>
        <fullName evidence="4">F-box domain-containing protein</fullName>
    </recommendedName>
</protein>
<gene>
    <name evidence="2" type="ORF">WOLCODRAFT_158691</name>
</gene>
<reference evidence="2 3" key="1">
    <citation type="journal article" date="2012" name="Science">
        <title>The Paleozoic origin of enzymatic lignin decomposition reconstructed from 31 fungal genomes.</title>
        <authorList>
            <person name="Floudas D."/>
            <person name="Binder M."/>
            <person name="Riley R."/>
            <person name="Barry K."/>
            <person name="Blanchette R.A."/>
            <person name="Henrissat B."/>
            <person name="Martinez A.T."/>
            <person name="Otillar R."/>
            <person name="Spatafora J.W."/>
            <person name="Yadav J.S."/>
            <person name="Aerts A."/>
            <person name="Benoit I."/>
            <person name="Boyd A."/>
            <person name="Carlson A."/>
            <person name="Copeland A."/>
            <person name="Coutinho P.M."/>
            <person name="de Vries R.P."/>
            <person name="Ferreira P."/>
            <person name="Findley K."/>
            <person name="Foster B."/>
            <person name="Gaskell J."/>
            <person name="Glotzer D."/>
            <person name="Gorecki P."/>
            <person name="Heitman J."/>
            <person name="Hesse C."/>
            <person name="Hori C."/>
            <person name="Igarashi K."/>
            <person name="Jurgens J.A."/>
            <person name="Kallen N."/>
            <person name="Kersten P."/>
            <person name="Kohler A."/>
            <person name="Kuees U."/>
            <person name="Kumar T.K.A."/>
            <person name="Kuo A."/>
            <person name="LaButti K."/>
            <person name="Larrondo L.F."/>
            <person name="Lindquist E."/>
            <person name="Ling A."/>
            <person name="Lombard V."/>
            <person name="Lucas S."/>
            <person name="Lundell T."/>
            <person name="Martin R."/>
            <person name="McLaughlin D.J."/>
            <person name="Morgenstern I."/>
            <person name="Morin E."/>
            <person name="Murat C."/>
            <person name="Nagy L.G."/>
            <person name="Nolan M."/>
            <person name="Ohm R.A."/>
            <person name="Patyshakuliyeva A."/>
            <person name="Rokas A."/>
            <person name="Ruiz-Duenas F.J."/>
            <person name="Sabat G."/>
            <person name="Salamov A."/>
            <person name="Samejima M."/>
            <person name="Schmutz J."/>
            <person name="Slot J.C."/>
            <person name="St John F."/>
            <person name="Stenlid J."/>
            <person name="Sun H."/>
            <person name="Sun S."/>
            <person name="Syed K."/>
            <person name="Tsang A."/>
            <person name="Wiebenga A."/>
            <person name="Young D."/>
            <person name="Pisabarro A."/>
            <person name="Eastwood D.C."/>
            <person name="Martin F."/>
            <person name="Cullen D."/>
            <person name="Grigoriev I.V."/>
            <person name="Hibbett D.S."/>
        </authorList>
    </citation>
    <scope>NUCLEOTIDE SEQUENCE [LARGE SCALE GENOMIC DNA]</scope>
    <source>
        <strain evidence="2 3">MD-104</strain>
    </source>
</reference>